<feature type="compositionally biased region" description="Basic and acidic residues" evidence="1">
    <location>
        <begin position="7"/>
        <end position="20"/>
    </location>
</feature>
<dbReference type="SMART" id="SM00257">
    <property type="entry name" value="LysM"/>
    <property type="match status" value="1"/>
</dbReference>
<organism evidence="4 5">
    <name type="scientific">Acacia crassicarpa</name>
    <name type="common">northern wattle</name>
    <dbReference type="NCBI Taxonomy" id="499986"/>
    <lineage>
        <taxon>Eukaryota</taxon>
        <taxon>Viridiplantae</taxon>
        <taxon>Streptophyta</taxon>
        <taxon>Embryophyta</taxon>
        <taxon>Tracheophyta</taxon>
        <taxon>Spermatophyta</taxon>
        <taxon>Magnoliopsida</taxon>
        <taxon>eudicotyledons</taxon>
        <taxon>Gunneridae</taxon>
        <taxon>Pentapetalae</taxon>
        <taxon>rosids</taxon>
        <taxon>fabids</taxon>
        <taxon>Fabales</taxon>
        <taxon>Fabaceae</taxon>
        <taxon>Caesalpinioideae</taxon>
        <taxon>mimosoid clade</taxon>
        <taxon>Acacieae</taxon>
        <taxon>Acacia</taxon>
    </lineage>
</organism>
<feature type="compositionally biased region" description="Basic and acidic residues" evidence="1">
    <location>
        <begin position="1034"/>
        <end position="1049"/>
    </location>
</feature>
<evidence type="ECO:0000259" key="3">
    <source>
        <dbReference type="PROSITE" id="PS51840"/>
    </source>
</evidence>
<feature type="region of interest" description="Disordered" evidence="1">
    <location>
        <begin position="42"/>
        <end position="76"/>
    </location>
</feature>
<feature type="region of interest" description="Disordered" evidence="1">
    <location>
        <begin position="793"/>
        <end position="823"/>
    </location>
</feature>
<dbReference type="InterPro" id="IPR048972">
    <property type="entry name" value="PMI1_PMIR1-2_C"/>
</dbReference>
<evidence type="ECO:0000259" key="2">
    <source>
        <dbReference type="PROSITE" id="PS51782"/>
    </source>
</evidence>
<dbReference type="Pfam" id="PF01476">
    <property type="entry name" value="LysM"/>
    <property type="match status" value="1"/>
</dbReference>
<dbReference type="PROSITE" id="PS51840">
    <property type="entry name" value="C2_NT"/>
    <property type="match status" value="1"/>
</dbReference>
<feature type="compositionally biased region" description="Polar residues" evidence="1">
    <location>
        <begin position="394"/>
        <end position="411"/>
    </location>
</feature>
<feature type="region of interest" description="Disordered" evidence="1">
    <location>
        <begin position="327"/>
        <end position="358"/>
    </location>
</feature>
<dbReference type="AlphaFoldDB" id="A0AAE1MFB7"/>
<dbReference type="Gene3D" id="3.10.350.10">
    <property type="entry name" value="LysM domain"/>
    <property type="match status" value="1"/>
</dbReference>
<feature type="compositionally biased region" description="Basic and acidic residues" evidence="1">
    <location>
        <begin position="329"/>
        <end position="351"/>
    </location>
</feature>
<dbReference type="InterPro" id="IPR036779">
    <property type="entry name" value="LysM_dom_sf"/>
</dbReference>
<proteinExistence type="predicted"/>
<dbReference type="PANTHER" id="PTHR33414">
    <property type="entry name" value="PROTEIN PLASTID MOVEMENT IMPAIRED 1-RELATED 1"/>
    <property type="match status" value="1"/>
</dbReference>
<dbReference type="PANTHER" id="PTHR33414:SF1">
    <property type="entry name" value="PROTEIN PLASTID MOVEMENT IMPAIRED 1-RELATED 1"/>
    <property type="match status" value="1"/>
</dbReference>
<feature type="region of interest" description="Disordered" evidence="1">
    <location>
        <begin position="1022"/>
        <end position="1091"/>
    </location>
</feature>
<evidence type="ECO:0000313" key="4">
    <source>
        <dbReference type="EMBL" id="KAK4257846.1"/>
    </source>
</evidence>
<gene>
    <name evidence="4" type="ORF">QN277_007381</name>
</gene>
<sequence>MMLSKIEAGKKTGESSRDGKLLKEIETISKALYLDKRYPRNTVSSANSRSKSAGKAHLPDPKSKPAASNEDPSRKDKRSIWNWRPLKAFSHIRNQRFDCSFSLQVHLIEKLPSNFNDASLSVYWKRRDGVLVTRPAKVVEGVAKFEEKLTFTCSVYGSRSGPHHSAKYEAKHFLLYASITSAPELDLGKHRVDLTRLLPLTLEELGEEKSSGKWTTSFRLSGVARGAVMNVSFGYEVVGDNSSATKDNHNVPNALTTRRSVPSFAKQYSPRTIDEVKDLHEVLPASKAALASSIDVLYQKFDEEKTNSPVHDKPELDECSENLALIKPNESHLTDSEKEKSEDCVGDDEKCSAVPGNPEINAFQEKLEPVQSDGDVNENPEGCQARFSVVDQGIESSSKEPLNSEASTTKAPDSDVDTHDTAGVQLHSDADTHDTARIQLSSEYAITCDPLGEENDDSKKVMPNKFTCEDDDFITKELLMQELESALNSISDLETAALESPKDEKYVETRSEYKMSKSHSLDDLTESVASEFLSLIGADHSPFGLSSESEVESPRERLLRQFEKEAFAEGFSLFDFEMGDDEVDGDYNAPVGSEQRNFSEGPSRSSSLLQDLLQEEHPVESQEVRSKQRAQMVEDLETEALMREWGLNEDAFKHSPPKDPAGFGSPIHSSPEEPLTLPPLAEGLGPFLQTKDGGFLRTMDPSLFRNAKSGGSLIMQVSNPVVVPAEMGSGVMEILQRLGSLGIEKLSMQANKLMPLEDITGKTMQQVAWETMPLLEGTERQCLSQHDLVAGQDTSSVQRGLKGTSSGPKTTKSDASSLDNQTSSEFASLEDLAPLAMDKIEALSMEGLRIQSGLSDQDAPSNIIAQSIGDVSALQGKGVDISGSLGLDGAAGLQLLDLKDGSDGVESVDGIMGLSLTLDEWMRLDSGEIDDAENISDHTSKLLAAHHANSFEFMRGASKGEKKRGKGRKCGLLGNNFTLALMVQLRDPLRDYEPVGTPMLTLIQVERVFVPPKPRMYCNVSEIRNNNDEDDERETSAKLKSKDDKKEEKTSEEEGIPQYKITEVHVAGLSTEPEPRKKKLWGTSSNEKSGSRWLLANGMGKSNKHPMMKSKVAPKSGVLTTTKVQPGDTLWSISSRVYGSGSKWKELAAVNPHIRNPNVVISDKTIRLK</sequence>
<dbReference type="PROSITE" id="PS51782">
    <property type="entry name" value="LYSM"/>
    <property type="match status" value="1"/>
</dbReference>
<evidence type="ECO:0000313" key="5">
    <source>
        <dbReference type="Proteomes" id="UP001293593"/>
    </source>
</evidence>
<dbReference type="InterPro" id="IPR039614">
    <property type="entry name" value="PMI1-like"/>
</dbReference>
<feature type="region of interest" description="Disordered" evidence="1">
    <location>
        <begin position="1"/>
        <end position="20"/>
    </location>
</feature>
<feature type="domain" description="C2 NT-type" evidence="3">
    <location>
        <begin position="89"/>
        <end position="237"/>
    </location>
</feature>
<evidence type="ECO:0008006" key="6">
    <source>
        <dbReference type="Google" id="ProtNLM"/>
    </source>
</evidence>
<feature type="region of interest" description="Disordered" evidence="1">
    <location>
        <begin position="584"/>
        <end position="608"/>
    </location>
</feature>
<protein>
    <recommendedName>
        <fullName evidence="6">Protein PLASTID MOVEMENT IMPAIRED 1-RELATED 1-like</fullName>
    </recommendedName>
</protein>
<dbReference type="Pfam" id="PF21745">
    <property type="entry name" value="PMI1_PMIR1-2_C"/>
    <property type="match status" value="1"/>
</dbReference>
<dbReference type="InterPro" id="IPR019448">
    <property type="entry name" value="NT-C2"/>
</dbReference>
<dbReference type="Pfam" id="PF10358">
    <property type="entry name" value="NT-C2"/>
    <property type="match status" value="1"/>
</dbReference>
<keyword evidence="5" id="KW-1185">Reference proteome</keyword>
<feature type="domain" description="LysM" evidence="2">
    <location>
        <begin position="1120"/>
        <end position="1168"/>
    </location>
</feature>
<comment type="caution">
    <text evidence="4">The sequence shown here is derived from an EMBL/GenBank/DDBJ whole genome shotgun (WGS) entry which is preliminary data.</text>
</comment>
<dbReference type="EMBL" id="JAWXYG010000012">
    <property type="protein sequence ID" value="KAK4257846.1"/>
    <property type="molecule type" value="Genomic_DNA"/>
</dbReference>
<dbReference type="InterPro" id="IPR018392">
    <property type="entry name" value="LysM"/>
</dbReference>
<accession>A0AAE1MFB7</accession>
<feature type="region of interest" description="Disordered" evidence="1">
    <location>
        <begin position="392"/>
        <end position="432"/>
    </location>
</feature>
<name>A0AAE1MFB7_9FABA</name>
<reference evidence="4" key="1">
    <citation type="submission" date="2023-10" db="EMBL/GenBank/DDBJ databases">
        <title>Chromosome-level genome of the transformable northern wattle, Acacia crassicarpa.</title>
        <authorList>
            <person name="Massaro I."/>
            <person name="Sinha N.R."/>
            <person name="Poethig S."/>
            <person name="Leichty A.R."/>
        </authorList>
    </citation>
    <scope>NUCLEOTIDE SEQUENCE</scope>
    <source>
        <strain evidence="4">Acra3RX</strain>
        <tissue evidence="4">Leaf</tissue>
    </source>
</reference>
<dbReference type="CDD" id="cd00118">
    <property type="entry name" value="LysM"/>
    <property type="match status" value="1"/>
</dbReference>
<dbReference type="Proteomes" id="UP001293593">
    <property type="component" value="Unassembled WGS sequence"/>
</dbReference>
<feature type="compositionally biased region" description="Polar residues" evidence="1">
    <location>
        <begin position="42"/>
        <end position="51"/>
    </location>
</feature>
<evidence type="ECO:0000256" key="1">
    <source>
        <dbReference type="SAM" id="MobiDB-lite"/>
    </source>
</evidence>